<dbReference type="GO" id="GO:0004622">
    <property type="term" value="F:phosphatidylcholine lysophospholipase activity"/>
    <property type="evidence" value="ECO:0007669"/>
    <property type="project" value="TreeGrafter"/>
</dbReference>
<reference evidence="3" key="1">
    <citation type="submission" date="2020-06" db="EMBL/GenBank/DDBJ databases">
        <title>Nostoc edaphicum CCNP1411 genome.</title>
        <authorList>
            <person name="Fidor A."/>
            <person name="Grabski M."/>
            <person name="Gawor J."/>
            <person name="Gromadka R."/>
            <person name="Wegrzyn G."/>
            <person name="Mazur-Marzec H."/>
        </authorList>
    </citation>
    <scope>NUCLEOTIDE SEQUENCE [LARGE SCALE GENOMIC DNA]</scope>
    <source>
        <strain evidence="3">CCNP1411</strain>
    </source>
</reference>
<dbReference type="RefSeq" id="WP_181932240.1">
    <property type="nucleotide sequence ID" value="NZ_CP054698.1"/>
</dbReference>
<sequence>MHTFLASSSMQLSAPPNHLQPMKIVALGDSLIYGFGDPEKGGWIEQLRRWWMLPDSDGHILYNLGVRGDRTQQVAQRLEVEFRHRGELRNRVPDLIILSVGVNDSARLARPDGRSYTDFTLFEKEIASLLDLAQQLCPVLFVGMVPVNEAKMPFLDCFYYNHADQYRYKEATRIACTKRQIPYLDIFEQWMERGETWRLKRLSEDGLHPNTIGYQALLEDVINWDAMPPSLRDATRKVGFANAVHHSQFDYRLKPS</sequence>
<proteinExistence type="predicted"/>
<dbReference type="Proteomes" id="UP000514713">
    <property type="component" value="Chromosome"/>
</dbReference>
<evidence type="ECO:0000313" key="2">
    <source>
        <dbReference type="EMBL" id="QMS89189.1"/>
    </source>
</evidence>
<organism evidence="2 3">
    <name type="scientific">Nostoc edaphicum CCNP1411</name>
    <dbReference type="NCBI Taxonomy" id="1472755"/>
    <lineage>
        <taxon>Bacteria</taxon>
        <taxon>Bacillati</taxon>
        <taxon>Cyanobacteriota</taxon>
        <taxon>Cyanophyceae</taxon>
        <taxon>Nostocales</taxon>
        <taxon>Nostocaceae</taxon>
        <taxon>Nostoc</taxon>
    </lineage>
</organism>
<dbReference type="InterPro" id="IPR013830">
    <property type="entry name" value="SGNH_hydro"/>
</dbReference>
<evidence type="ECO:0000313" key="3">
    <source>
        <dbReference type="Proteomes" id="UP000514713"/>
    </source>
</evidence>
<gene>
    <name evidence="2" type="ORF">HUN01_16980</name>
</gene>
<dbReference type="InterPro" id="IPR051532">
    <property type="entry name" value="Ester_Hydrolysis_Enzymes"/>
</dbReference>
<dbReference type="EMBL" id="CP054698">
    <property type="protein sequence ID" value="QMS89189.1"/>
    <property type="molecule type" value="Genomic_DNA"/>
</dbReference>
<dbReference type="SUPFAM" id="SSF52266">
    <property type="entry name" value="SGNH hydrolase"/>
    <property type="match status" value="1"/>
</dbReference>
<dbReference type="PANTHER" id="PTHR30383:SF5">
    <property type="entry name" value="SGNH HYDROLASE-TYPE ESTERASE DOMAIN-CONTAINING PROTEIN"/>
    <property type="match status" value="1"/>
</dbReference>
<protein>
    <submittedName>
        <fullName evidence="2">G-D-S-L family lipolytic protein</fullName>
    </submittedName>
</protein>
<dbReference type="InterPro" id="IPR036514">
    <property type="entry name" value="SGNH_hydro_sf"/>
</dbReference>
<accession>A0A7D7LES0</accession>
<dbReference type="PANTHER" id="PTHR30383">
    <property type="entry name" value="THIOESTERASE 1/PROTEASE 1/LYSOPHOSPHOLIPASE L1"/>
    <property type="match status" value="1"/>
</dbReference>
<dbReference type="Pfam" id="PF13472">
    <property type="entry name" value="Lipase_GDSL_2"/>
    <property type="match status" value="1"/>
</dbReference>
<name>A0A7D7LES0_9NOSO</name>
<dbReference type="CDD" id="cd01835">
    <property type="entry name" value="SGNH_hydrolase_like_3"/>
    <property type="match status" value="1"/>
</dbReference>
<dbReference type="Gene3D" id="3.40.50.1110">
    <property type="entry name" value="SGNH hydrolase"/>
    <property type="match status" value="1"/>
</dbReference>
<dbReference type="AlphaFoldDB" id="A0A7D7LES0"/>
<feature type="domain" description="SGNH hydrolase-type esterase" evidence="1">
    <location>
        <begin position="26"/>
        <end position="216"/>
    </location>
</feature>
<dbReference type="KEGG" id="ned:HUN01_16980"/>
<keyword evidence="3" id="KW-1185">Reference proteome</keyword>
<evidence type="ECO:0000259" key="1">
    <source>
        <dbReference type="Pfam" id="PF13472"/>
    </source>
</evidence>